<dbReference type="GO" id="GO:0006355">
    <property type="term" value="P:regulation of DNA-templated transcription"/>
    <property type="evidence" value="ECO:0007669"/>
    <property type="project" value="InterPro"/>
</dbReference>
<feature type="region of interest" description="Disordered" evidence="6">
    <location>
        <begin position="1"/>
        <end position="25"/>
    </location>
</feature>
<keyword evidence="8" id="KW-1185">Reference proteome</keyword>
<feature type="compositionally biased region" description="Polar residues" evidence="6">
    <location>
        <begin position="1152"/>
        <end position="1166"/>
    </location>
</feature>
<feature type="compositionally biased region" description="Pro residues" evidence="6">
    <location>
        <begin position="1206"/>
        <end position="1217"/>
    </location>
</feature>
<dbReference type="PANTHER" id="PTHR10019">
    <property type="entry name" value="SNF5"/>
    <property type="match status" value="1"/>
</dbReference>
<dbReference type="GO" id="GO:0006338">
    <property type="term" value="P:chromatin remodeling"/>
    <property type="evidence" value="ECO:0007669"/>
    <property type="project" value="InterPro"/>
</dbReference>
<feature type="region of interest" description="Disordered" evidence="6">
    <location>
        <begin position="904"/>
        <end position="926"/>
    </location>
</feature>
<dbReference type="InterPro" id="IPR013088">
    <property type="entry name" value="Znf_NHR/GATA"/>
</dbReference>
<feature type="compositionally biased region" description="Basic and acidic residues" evidence="6">
    <location>
        <begin position="1063"/>
        <end position="1076"/>
    </location>
</feature>
<dbReference type="OrthoDB" id="515064at2759"/>
<organism evidence="7 8">
    <name type="scientific">Jaapia argillacea MUCL 33604</name>
    <dbReference type="NCBI Taxonomy" id="933084"/>
    <lineage>
        <taxon>Eukaryota</taxon>
        <taxon>Fungi</taxon>
        <taxon>Dikarya</taxon>
        <taxon>Basidiomycota</taxon>
        <taxon>Agaricomycotina</taxon>
        <taxon>Agaricomycetes</taxon>
        <taxon>Agaricomycetidae</taxon>
        <taxon>Jaapiales</taxon>
        <taxon>Jaapiaceae</taxon>
        <taxon>Jaapia</taxon>
    </lineage>
</organism>
<keyword evidence="5" id="KW-0539">Nucleus</keyword>
<evidence type="ECO:0000256" key="2">
    <source>
        <dbReference type="ARBA" id="ARBA00010239"/>
    </source>
</evidence>
<feature type="compositionally biased region" description="Low complexity" evidence="6">
    <location>
        <begin position="328"/>
        <end position="344"/>
    </location>
</feature>
<feature type="compositionally biased region" description="Basic and acidic residues" evidence="6">
    <location>
        <begin position="753"/>
        <end position="770"/>
    </location>
</feature>
<feature type="compositionally biased region" description="Polar residues" evidence="6">
    <location>
        <begin position="131"/>
        <end position="141"/>
    </location>
</feature>
<dbReference type="Proteomes" id="UP000027265">
    <property type="component" value="Unassembled WGS sequence"/>
</dbReference>
<feature type="region of interest" description="Disordered" evidence="6">
    <location>
        <begin position="1152"/>
        <end position="1232"/>
    </location>
</feature>
<feature type="compositionally biased region" description="Low complexity" evidence="6">
    <location>
        <begin position="352"/>
        <end position="409"/>
    </location>
</feature>
<gene>
    <name evidence="7" type="ORF">JAAARDRAFT_199488</name>
</gene>
<feature type="region of interest" description="Disordered" evidence="6">
    <location>
        <begin position="193"/>
        <end position="453"/>
    </location>
</feature>
<dbReference type="HOGENOM" id="CLU_001742_1_0_1"/>
<feature type="compositionally biased region" description="Basic residues" evidence="6">
    <location>
        <begin position="904"/>
        <end position="917"/>
    </location>
</feature>
<evidence type="ECO:0008006" key="9">
    <source>
        <dbReference type="Google" id="ProtNLM"/>
    </source>
</evidence>
<feature type="region of interest" description="Disordered" evidence="6">
    <location>
        <begin position="750"/>
        <end position="770"/>
    </location>
</feature>
<dbReference type="EMBL" id="KL197753">
    <property type="protein sequence ID" value="KDQ50935.1"/>
    <property type="molecule type" value="Genomic_DNA"/>
</dbReference>
<proteinExistence type="inferred from homology"/>
<comment type="subcellular location">
    <subcellularLocation>
        <location evidence="1">Nucleus</location>
    </subcellularLocation>
</comment>
<feature type="compositionally biased region" description="Polar residues" evidence="6">
    <location>
        <begin position="16"/>
        <end position="25"/>
    </location>
</feature>
<dbReference type="STRING" id="933084.A0A067PAW4"/>
<feature type="compositionally biased region" description="Low complexity" evidence="6">
    <location>
        <begin position="114"/>
        <end position="125"/>
    </location>
</feature>
<feature type="compositionally biased region" description="Polar residues" evidence="6">
    <location>
        <begin position="1423"/>
        <end position="1435"/>
    </location>
</feature>
<evidence type="ECO:0000256" key="5">
    <source>
        <dbReference type="ARBA" id="ARBA00023242"/>
    </source>
</evidence>
<feature type="compositionally biased region" description="Low complexity" evidence="6">
    <location>
        <begin position="193"/>
        <end position="300"/>
    </location>
</feature>
<dbReference type="Pfam" id="PF04855">
    <property type="entry name" value="SNF5"/>
    <property type="match status" value="1"/>
</dbReference>
<evidence type="ECO:0000313" key="8">
    <source>
        <dbReference type="Proteomes" id="UP000027265"/>
    </source>
</evidence>
<protein>
    <recommendedName>
        <fullName evidence="9">SNF5-domain-containing protein</fullName>
    </recommendedName>
</protein>
<evidence type="ECO:0000256" key="1">
    <source>
        <dbReference type="ARBA" id="ARBA00004123"/>
    </source>
</evidence>
<feature type="compositionally biased region" description="Pro residues" evidence="6">
    <location>
        <begin position="301"/>
        <end position="311"/>
    </location>
</feature>
<name>A0A067PAW4_9AGAM</name>
<evidence type="ECO:0000256" key="4">
    <source>
        <dbReference type="ARBA" id="ARBA00023163"/>
    </source>
</evidence>
<keyword evidence="4" id="KW-0804">Transcription</keyword>
<dbReference type="GO" id="GO:0008270">
    <property type="term" value="F:zinc ion binding"/>
    <property type="evidence" value="ECO:0007669"/>
    <property type="project" value="InterPro"/>
</dbReference>
<feature type="compositionally biased region" description="Polar residues" evidence="6">
    <location>
        <begin position="318"/>
        <end position="327"/>
    </location>
</feature>
<dbReference type="InParanoid" id="A0A067PAW4"/>
<reference evidence="8" key="1">
    <citation type="journal article" date="2014" name="Proc. Natl. Acad. Sci. U.S.A.">
        <title>Extensive sampling of basidiomycete genomes demonstrates inadequacy of the white-rot/brown-rot paradigm for wood decay fungi.</title>
        <authorList>
            <person name="Riley R."/>
            <person name="Salamov A.A."/>
            <person name="Brown D.W."/>
            <person name="Nagy L.G."/>
            <person name="Floudas D."/>
            <person name="Held B.W."/>
            <person name="Levasseur A."/>
            <person name="Lombard V."/>
            <person name="Morin E."/>
            <person name="Otillar R."/>
            <person name="Lindquist E.A."/>
            <person name="Sun H."/>
            <person name="LaButti K.M."/>
            <person name="Schmutz J."/>
            <person name="Jabbour D."/>
            <person name="Luo H."/>
            <person name="Baker S.E."/>
            <person name="Pisabarro A.G."/>
            <person name="Walton J.D."/>
            <person name="Blanchette R.A."/>
            <person name="Henrissat B."/>
            <person name="Martin F."/>
            <person name="Cullen D."/>
            <person name="Hibbett D.S."/>
            <person name="Grigoriev I.V."/>
        </authorList>
    </citation>
    <scope>NUCLEOTIDE SEQUENCE [LARGE SCALE GENOMIC DNA]</scope>
    <source>
        <strain evidence="8">MUCL 33604</strain>
    </source>
</reference>
<evidence type="ECO:0000256" key="3">
    <source>
        <dbReference type="ARBA" id="ARBA00023015"/>
    </source>
</evidence>
<dbReference type="GO" id="GO:0000228">
    <property type="term" value="C:nuclear chromosome"/>
    <property type="evidence" value="ECO:0007669"/>
    <property type="project" value="InterPro"/>
</dbReference>
<feature type="compositionally biased region" description="Low complexity" evidence="6">
    <location>
        <begin position="1399"/>
        <end position="1414"/>
    </location>
</feature>
<feature type="compositionally biased region" description="Gly residues" evidence="6">
    <location>
        <begin position="471"/>
        <end position="486"/>
    </location>
</feature>
<feature type="region of interest" description="Disordered" evidence="6">
    <location>
        <begin position="1339"/>
        <end position="1472"/>
    </location>
</feature>
<dbReference type="Gene3D" id="3.30.50.10">
    <property type="entry name" value="Erythroid Transcription Factor GATA-1, subunit A"/>
    <property type="match status" value="1"/>
</dbReference>
<sequence length="1551" mass="167191">MNPNVNTFPPQAHPSYPSSLPQQQNGINPALLAAAFQNSHAPQQSQQQYQQSSYQPQMNALQQMAMGAGNKFPYAGGLGGMGNGGFNPAMFQQQSHHQGQGQPNGGAAGISPAQLLQQQQQQQQQHGGMNGTATQQGSQGINPAAFVNPGGQGGGSGGGAVGGYMNMGGMNLGGLTPQQYQQLTQMKAFRQPAIAPNPNSNIPPSNTGNPGYATPQQMQQLQQQQHQQPQQQHHQQPQHQQQQSYSGYATQQQSQQSHPSQQSQQQQMSAAAYYDQQRPSSSASHSSSHHGQNINPNMSMMPPPSAMPRPPTAASVSRPGTSQSHHGSTAPPSRPPTSHSHSQGGQQGHGQQGQSPGGSMTNGYPSSNPSPHPSQGQHQQKPQTPLSHQQYQQQSHHISSQQPQHQQPLAPAPAPPGSPFRGEKRKLESPRVPSAGWNNPPSGGGGAPPNMGMNMGMHMNAGFAHGGVGMNGTPSAGGGGGGGGGAVPQTPRMGSVGPPSVPQMGMNMGGMGMSGGMDMQTPQKRQGQPIQPGIGLSPAQQLQMQMQMGMNPTHGIGMDGMSSGQKPPSAMMMNAGIAHGVGRTPAPPLVGVPTMPSIQPIPGSSSTPAAASSHVLPSMPVVPPLASNSAPTALPHVPKPQLPPLPREVKLNPKTTRVSVVPLAGSDKVIPPLSEDEISNVKEWMERDKKYEGVMKGMKERMGVEVREGWVNGVKDGGLCALGGISKPAWWERDAVIPSRRRMEKFGVSYPRSGKERDSRSRKTLRREGLKLPRKMSVHETSRPEQLVPIRLEFDVEHHKMRDTFVWNLNDPIVTPEIFAQSVVDDYNLAQSYHAIITKSIQEQLSDYKAHSTLLGGDEDQAIDVDAKATEKGNGQLDDRDALWWESWRKRLRVSSKGAFARKARRVTGKGRKRKPGHATDNESDADIDRMMAVEDFDGSERSMHEEMRIVIKLDIIVGSVKLDDQFEWDLNNEDASPEQFAEVYSRDLGLAGEFKTAIAHSIREQVQTFQKSLFLVGHPSDGSAVQDDDLRMSFLPSLTSAARSLDQVQSFTPTLNYLSDGEIEKSERERENEMNRRRKRNTRGRRGVALPDREAVRTYRTPAIGFPEVDPATLAAAALLTVPKRRAAADRASVNIANMVASENGTVLPTPQSIPLNLSSSTSVQPKEKKTKGLFKAPEYPPTVLRPRANVPAPTPSTSVDASSLPPPLENDPPLPAGNFSAAPDSKSTPRIGKMKTARELEREAKEKEFVDGQHPNMINGVWHCSNCGCPENVAIGRRKGPLGDKTQCGMCGKYWHRHRRPRPVEYNSEADYHLNLKREAENAKTVAKKKGGAAALRAALERDQQSPAPASGIPDGIADSSEPPTPRRPNSKVDVWADIPTPSRPASSTNDAIKAEPVSPISSGSSSSSEPPLAQRISKPNGANHSHISTPGASSHADKTESSPRHSRNGSNHPPLPLSSNNPSQSSLMEPPWLSAALDSMRGKYPDDNFEMVLRNGNTPSPEWRIKCIDCPGKLYVPGPGETLSNYEVHLKNRQHRQRVTNRLNGVAS</sequence>
<evidence type="ECO:0000256" key="6">
    <source>
        <dbReference type="SAM" id="MobiDB-lite"/>
    </source>
</evidence>
<feature type="compositionally biased region" description="Basic residues" evidence="6">
    <location>
        <begin position="1077"/>
        <end position="1087"/>
    </location>
</feature>
<evidence type="ECO:0000313" key="7">
    <source>
        <dbReference type="EMBL" id="KDQ50935.1"/>
    </source>
</evidence>
<dbReference type="InterPro" id="IPR006939">
    <property type="entry name" value="SNF5"/>
</dbReference>
<feature type="region of interest" description="Disordered" evidence="6">
    <location>
        <begin position="1063"/>
        <end position="1089"/>
    </location>
</feature>
<feature type="compositionally biased region" description="Low complexity" evidence="6">
    <location>
        <begin position="92"/>
        <end position="101"/>
    </location>
</feature>
<comment type="similarity">
    <text evidence="2">Belongs to the SNF5 family.</text>
</comment>
<feature type="region of interest" description="Disordered" evidence="6">
    <location>
        <begin position="88"/>
        <end position="153"/>
    </location>
</feature>
<accession>A0A067PAW4</accession>
<feature type="compositionally biased region" description="Low complexity" evidence="6">
    <location>
        <begin position="1460"/>
        <end position="1470"/>
    </location>
</feature>
<keyword evidence="3" id="KW-0805">Transcription regulation</keyword>
<feature type="region of interest" description="Disordered" evidence="6">
    <location>
        <begin position="471"/>
        <end position="496"/>
    </location>
</feature>